<reference evidence="3" key="1">
    <citation type="journal article" date="2020" name="mSystems">
        <title>Genome- and Community-Level Interaction Insights into Carbon Utilization and Element Cycling Functions of Hydrothermarchaeota in Hydrothermal Sediment.</title>
        <authorList>
            <person name="Zhou Z."/>
            <person name="Liu Y."/>
            <person name="Xu W."/>
            <person name="Pan J."/>
            <person name="Luo Z.H."/>
            <person name="Li M."/>
        </authorList>
    </citation>
    <scope>NUCLEOTIDE SEQUENCE [LARGE SCALE GENOMIC DNA]</scope>
    <source>
        <strain evidence="2">SpSt-236</strain>
        <strain evidence="1">SpSt-265</strain>
        <strain evidence="3">SpSt-465</strain>
    </source>
</reference>
<name>A0A7C3J1V5_UNCW3</name>
<dbReference type="AlphaFoldDB" id="A0A7C3J1V5"/>
<gene>
    <name evidence="2" type="ORF">ENP62_03630</name>
    <name evidence="1" type="ORF">ENP94_07785</name>
    <name evidence="3" type="ORF">ENS16_03430</name>
</gene>
<comment type="caution">
    <text evidence="3">The sequence shown here is derived from an EMBL/GenBank/DDBJ whole genome shotgun (WGS) entry which is preliminary data.</text>
</comment>
<dbReference type="EMBL" id="DSLG01000008">
    <property type="protein sequence ID" value="HEA87886.1"/>
    <property type="molecule type" value="Genomic_DNA"/>
</dbReference>
<organism evidence="3">
    <name type="scientific">candidate division WOR-3 bacterium</name>
    <dbReference type="NCBI Taxonomy" id="2052148"/>
    <lineage>
        <taxon>Bacteria</taxon>
        <taxon>Bacteria division WOR-3</taxon>
    </lineage>
</organism>
<evidence type="ECO:0000313" key="1">
    <source>
        <dbReference type="EMBL" id="HEA87886.1"/>
    </source>
</evidence>
<accession>A0A7C3J1V5</accession>
<dbReference type="EMBL" id="DSTU01000004">
    <property type="protein sequence ID" value="HFJ53724.1"/>
    <property type="molecule type" value="Genomic_DNA"/>
</dbReference>
<sequence>MRILGVAAAPEPQQFIEGFPPRGARLFLCPDLEICRLAALTPDDEFDYQDERLQVITTSGYELVVVRVDFNCENSARVLAERFYEVQVPVVLFGPQVTAWGDNPPGWVRSRVCGDIVLVWDRVLEDARRGRLLSCYSAPQRPHYVVPKLIFPKPGMMNVNYQAVQFVRGCACPNRVRSVCPEFLYYGEQVAFRPKDEIIGEVLALPKKHIRLLDEDIARYPEYYYALFRILWRFRRHWTVNAGSRLFEYPQLVRMLAKAGVKIIYLNESFLDPWLEEALKSPALAKQIYRRVKFLHARRILVGARITLPDSGADYRRIAGLLVQSDLDFIETRFLDQNCRFVSVRYHPMVQTDEPAWIKSRFYAFDSLVDRFVRRPRRVGFYSTIWYLIPYSLAYRQNFLEGLDRP</sequence>
<proteinExistence type="predicted"/>
<evidence type="ECO:0000313" key="3">
    <source>
        <dbReference type="EMBL" id="HFJ53724.1"/>
    </source>
</evidence>
<dbReference type="EMBL" id="DSKA01000262">
    <property type="protein sequence ID" value="HEE18620.1"/>
    <property type="molecule type" value="Genomic_DNA"/>
</dbReference>
<evidence type="ECO:0000313" key="2">
    <source>
        <dbReference type="EMBL" id="HEE18620.1"/>
    </source>
</evidence>
<protein>
    <submittedName>
        <fullName evidence="3">Uncharacterized protein</fullName>
    </submittedName>
</protein>